<dbReference type="AlphaFoldDB" id="A0A5C7HG42"/>
<name>A0A5C7HG42_9ROSI</name>
<dbReference type="SUPFAM" id="SSF52047">
    <property type="entry name" value="RNI-like"/>
    <property type="match status" value="1"/>
</dbReference>
<dbReference type="InterPro" id="IPR036047">
    <property type="entry name" value="F-box-like_dom_sf"/>
</dbReference>
<dbReference type="SMART" id="SM00367">
    <property type="entry name" value="LRR_CC"/>
    <property type="match status" value="8"/>
</dbReference>
<dbReference type="GO" id="GO:0031146">
    <property type="term" value="P:SCF-dependent proteasomal ubiquitin-dependent protein catabolic process"/>
    <property type="evidence" value="ECO:0007669"/>
    <property type="project" value="TreeGrafter"/>
</dbReference>
<organism evidence="3 4">
    <name type="scientific">Acer yangbiense</name>
    <dbReference type="NCBI Taxonomy" id="1000413"/>
    <lineage>
        <taxon>Eukaryota</taxon>
        <taxon>Viridiplantae</taxon>
        <taxon>Streptophyta</taxon>
        <taxon>Embryophyta</taxon>
        <taxon>Tracheophyta</taxon>
        <taxon>Spermatophyta</taxon>
        <taxon>Magnoliopsida</taxon>
        <taxon>eudicotyledons</taxon>
        <taxon>Gunneridae</taxon>
        <taxon>Pentapetalae</taxon>
        <taxon>rosids</taxon>
        <taxon>malvids</taxon>
        <taxon>Sapindales</taxon>
        <taxon>Sapindaceae</taxon>
        <taxon>Hippocastanoideae</taxon>
        <taxon>Acereae</taxon>
        <taxon>Acer</taxon>
    </lineage>
</organism>
<sequence>MSQASDVSYSCGSCGYPLNLTSSNRITTGVGSAEYQKSIKKGRISFLTVDLSRFTQVDELYSLRKSAIKIEMDPSRDGGSTTIMDLPDDCLCFIFQWLDCSSGRESFGLTCHRWLTIQNLSRRSLQFECSLTQLSRSSLSQTSLNVTSFHVHRLLTRYQHLHQLSLSGCTELPDSGLNPLQSYGSKLQSLYLDCCFGITDNGLSLIGTGCPSVTSISLYRCTITDVGLEILANACSTLMRVNLSYCSCISDYGLEALSQKCSQLKGVTVSYCRGVTGIGFRGCSPTLAYIDAESCKLEPEGIMGVVSGGGLEFLNVSGVTWYSGGGLAAIGTGFAKRLKILNLRMCRNVGDESIMAIAKGCPLLQEWNLALCHQVKISGWESIGVNCNSLQKLHVNRCRNLCDRGLQALRDGCKRLLVLYMNQNIRISCIAMELFKLYRGGVEIKEEEILCIGPNWIT</sequence>
<feature type="domain" description="F-box/LRR-repeat protein 15-like leucin rich repeat" evidence="2">
    <location>
        <begin position="151"/>
        <end position="276"/>
    </location>
</feature>
<evidence type="ECO:0000259" key="1">
    <source>
        <dbReference type="Pfam" id="PF00646"/>
    </source>
</evidence>
<evidence type="ECO:0000313" key="4">
    <source>
        <dbReference type="Proteomes" id="UP000323000"/>
    </source>
</evidence>
<dbReference type="EMBL" id="VAHF01000009">
    <property type="protein sequence ID" value="TXG55645.1"/>
    <property type="molecule type" value="Genomic_DNA"/>
</dbReference>
<gene>
    <name evidence="3" type="ORF">EZV62_020901</name>
</gene>
<evidence type="ECO:0000259" key="2">
    <source>
        <dbReference type="Pfam" id="PF25372"/>
    </source>
</evidence>
<dbReference type="Pfam" id="PF25372">
    <property type="entry name" value="DUF7885"/>
    <property type="match status" value="1"/>
</dbReference>
<evidence type="ECO:0008006" key="5">
    <source>
        <dbReference type="Google" id="ProtNLM"/>
    </source>
</evidence>
<dbReference type="InterPro" id="IPR045282">
    <property type="entry name" value="At4g08330-like"/>
</dbReference>
<dbReference type="PANTHER" id="PTHR13318:SF105">
    <property type="entry name" value="F-BOX_LRR-REPEAT PROTEIN 3"/>
    <property type="match status" value="1"/>
</dbReference>
<dbReference type="InterPro" id="IPR001611">
    <property type="entry name" value="Leu-rich_rpt"/>
</dbReference>
<dbReference type="Gene3D" id="3.80.10.10">
    <property type="entry name" value="Ribonuclease Inhibitor"/>
    <property type="match status" value="2"/>
</dbReference>
<protein>
    <recommendedName>
        <fullName evidence="5">F-box domain-containing protein</fullName>
    </recommendedName>
</protein>
<dbReference type="SUPFAM" id="SSF81383">
    <property type="entry name" value="F-box domain"/>
    <property type="match status" value="1"/>
</dbReference>
<dbReference type="GO" id="GO:0019005">
    <property type="term" value="C:SCF ubiquitin ligase complex"/>
    <property type="evidence" value="ECO:0007669"/>
    <property type="project" value="TreeGrafter"/>
</dbReference>
<dbReference type="InterPro" id="IPR006553">
    <property type="entry name" value="Leu-rich_rpt_Cys-con_subtyp"/>
</dbReference>
<dbReference type="Pfam" id="PF24046">
    <property type="entry name" value="At4g08330"/>
    <property type="match status" value="1"/>
</dbReference>
<dbReference type="InterPro" id="IPR001810">
    <property type="entry name" value="F-box_dom"/>
</dbReference>
<dbReference type="InterPro" id="IPR032675">
    <property type="entry name" value="LRR_dom_sf"/>
</dbReference>
<dbReference type="OrthoDB" id="550575at2759"/>
<keyword evidence="4" id="KW-1185">Reference proteome</keyword>
<evidence type="ECO:0000313" key="3">
    <source>
        <dbReference type="EMBL" id="TXG55645.1"/>
    </source>
</evidence>
<proteinExistence type="predicted"/>
<dbReference type="PANTHER" id="PTHR13318">
    <property type="entry name" value="PARTNER OF PAIRED, ISOFORM B-RELATED"/>
    <property type="match status" value="1"/>
</dbReference>
<dbReference type="Pfam" id="PF00646">
    <property type="entry name" value="F-box"/>
    <property type="match status" value="1"/>
</dbReference>
<dbReference type="InterPro" id="IPR057207">
    <property type="entry name" value="FBXL15_LRR"/>
</dbReference>
<dbReference type="Pfam" id="PF13516">
    <property type="entry name" value="LRR_6"/>
    <property type="match status" value="1"/>
</dbReference>
<reference evidence="4" key="1">
    <citation type="journal article" date="2019" name="Gigascience">
        <title>De novo genome assembly of the endangered Acer yangbiense, a plant species with extremely small populations endemic to Yunnan Province, China.</title>
        <authorList>
            <person name="Yang J."/>
            <person name="Wariss H.M."/>
            <person name="Tao L."/>
            <person name="Zhang R."/>
            <person name="Yun Q."/>
            <person name="Hollingsworth P."/>
            <person name="Dao Z."/>
            <person name="Luo G."/>
            <person name="Guo H."/>
            <person name="Ma Y."/>
            <person name="Sun W."/>
        </authorList>
    </citation>
    <scope>NUCLEOTIDE SEQUENCE [LARGE SCALE GENOMIC DNA]</scope>
    <source>
        <strain evidence="4">cv. Malutang</strain>
    </source>
</reference>
<comment type="caution">
    <text evidence="3">The sequence shown here is derived from an EMBL/GenBank/DDBJ whole genome shotgun (WGS) entry which is preliminary data.</text>
</comment>
<feature type="domain" description="F-box" evidence="1">
    <location>
        <begin position="83"/>
        <end position="117"/>
    </location>
</feature>
<accession>A0A5C7HG42</accession>
<dbReference type="Proteomes" id="UP000323000">
    <property type="component" value="Chromosome 9"/>
</dbReference>
<dbReference type="CDD" id="cd22159">
    <property type="entry name" value="F-box_AtTIR1-like"/>
    <property type="match status" value="1"/>
</dbReference>